<keyword evidence="4" id="KW-1185">Reference proteome</keyword>
<dbReference type="EMBL" id="LWDV01000009">
    <property type="protein sequence ID" value="OCL26489.1"/>
    <property type="molecule type" value="Genomic_DNA"/>
</dbReference>
<dbReference type="Proteomes" id="UP000093514">
    <property type="component" value="Unassembled WGS sequence"/>
</dbReference>
<reference evidence="3 4" key="2">
    <citation type="submission" date="2016-08" db="EMBL/GenBank/DDBJ databases">
        <title>Orenia metallireducens sp. nov. strain Z6, a Novel Metal-reducing Firmicute from the Deep Subsurface.</title>
        <authorList>
            <person name="Maxim B.I."/>
            <person name="Kenneth K."/>
            <person name="Flynn T.M."/>
            <person name="Oloughlin E.J."/>
            <person name="Locke R.A."/>
            <person name="Weber J.R."/>
            <person name="Egan S.M."/>
            <person name="Mackie R.I."/>
            <person name="Cann I.K."/>
        </authorList>
    </citation>
    <scope>NUCLEOTIDE SEQUENCE [LARGE SCALE GENOMIC DNA]</scope>
    <source>
        <strain evidence="3 4">Z6</strain>
    </source>
</reference>
<comment type="caution">
    <text evidence="3">The sequence shown here is derived from an EMBL/GenBank/DDBJ whole genome shotgun (WGS) entry which is preliminary data.</text>
</comment>
<dbReference type="NCBIfam" id="TIGR01898">
    <property type="entry name" value="cas_TM1791_cmr6"/>
    <property type="match status" value="1"/>
</dbReference>
<dbReference type="RefSeq" id="WP_068718370.1">
    <property type="nucleotide sequence ID" value="NZ_LWDV01000009.1"/>
</dbReference>
<dbReference type="GO" id="GO:0051607">
    <property type="term" value="P:defense response to virus"/>
    <property type="evidence" value="ECO:0007669"/>
    <property type="project" value="UniProtKB-KW"/>
</dbReference>
<sequence length="332" mass="39150">MKSDYELKKATKNDEKRSKQIREGKYIFVQKDEKGRCEIIENHLYKELRDIAPKQQDKVINKLLRINKFCNINYLPKKLEVREIEKEIMKKQEEEMEVIKKEWTKTHDFLELEFKVLDKLVIGLGTTSVFETSILLHHIYGIPYIPGQAIKGVIRNYILLKEFSENQDEKEVDNKDEKSDDEKKKTLEEKAFENDNFRYIFGASKKKDDNQKNPDKNQGNLIFFDAFPKDKYKIEKDVVTPHYGDYYGEENEAPTDDMQPNPINFLVVKDATFKVYIGIKKNTNKEIRTYIEKYFIEAFEYVGIGAKTSLGYGFMQVENLKKSIQNINRGES</sequence>
<organism evidence="3 4">
    <name type="scientific">Orenia metallireducens</name>
    <dbReference type="NCBI Taxonomy" id="1413210"/>
    <lineage>
        <taxon>Bacteria</taxon>
        <taxon>Bacillati</taxon>
        <taxon>Bacillota</taxon>
        <taxon>Clostridia</taxon>
        <taxon>Halanaerobiales</taxon>
        <taxon>Halobacteroidaceae</taxon>
        <taxon>Orenia</taxon>
    </lineage>
</organism>
<dbReference type="PANTHER" id="PTHR39965:SF1">
    <property type="entry name" value="CRISPR SYSTEM CMR SUBUNIT CMR6"/>
    <property type="match status" value="1"/>
</dbReference>
<gene>
    <name evidence="3" type="ORF">U472_10860</name>
</gene>
<dbReference type="InterPro" id="IPR010172">
    <property type="entry name" value="CRISPR-assoc_prot_TM1791"/>
</dbReference>
<reference evidence="4" key="1">
    <citation type="submission" date="2016-07" db="EMBL/GenBank/DDBJ databases">
        <authorList>
            <person name="Florea S."/>
            <person name="Webb J.S."/>
            <person name="Jaromczyk J."/>
            <person name="Schardl C.L."/>
        </authorList>
    </citation>
    <scope>NUCLEOTIDE SEQUENCE [LARGE SCALE GENOMIC DNA]</scope>
    <source>
        <strain evidence="4">Z6</strain>
    </source>
</reference>
<dbReference type="InterPro" id="IPR005537">
    <property type="entry name" value="RAMP_III_fam"/>
</dbReference>
<evidence type="ECO:0000256" key="1">
    <source>
        <dbReference type="ARBA" id="ARBA00023118"/>
    </source>
</evidence>
<evidence type="ECO:0000313" key="4">
    <source>
        <dbReference type="Proteomes" id="UP000093514"/>
    </source>
</evidence>
<dbReference type="AlphaFoldDB" id="A0A1C0A8A1"/>
<dbReference type="Pfam" id="PF03787">
    <property type="entry name" value="RAMPs"/>
    <property type="match status" value="1"/>
</dbReference>
<feature type="domain" description="CRISPR type III-associated protein" evidence="2">
    <location>
        <begin position="114"/>
        <end position="315"/>
    </location>
</feature>
<dbReference type="OrthoDB" id="9813956at2"/>
<evidence type="ECO:0000259" key="2">
    <source>
        <dbReference type="Pfam" id="PF03787"/>
    </source>
</evidence>
<evidence type="ECO:0000313" key="3">
    <source>
        <dbReference type="EMBL" id="OCL26489.1"/>
    </source>
</evidence>
<name>A0A1C0A8A1_9FIRM</name>
<protein>
    <submittedName>
        <fullName evidence="3">Type III-B CRISPR module RAMP protein Cmr6</fullName>
    </submittedName>
</protein>
<proteinExistence type="predicted"/>
<keyword evidence="1" id="KW-0051">Antiviral defense</keyword>
<dbReference type="PANTHER" id="PTHR39965">
    <property type="entry name" value="CRISPR SYSTEM CMR SUBUNIT CMR6"/>
    <property type="match status" value="1"/>
</dbReference>
<accession>A0A1C0A8A1</accession>